<dbReference type="PROSITE" id="PS50931">
    <property type="entry name" value="HTH_LYSR"/>
    <property type="match status" value="1"/>
</dbReference>
<evidence type="ECO:0000256" key="2">
    <source>
        <dbReference type="ARBA" id="ARBA00023015"/>
    </source>
</evidence>
<organism evidence="6 7">
    <name type="scientific">Duganella aquatilis</name>
    <dbReference type="NCBI Taxonomy" id="2666082"/>
    <lineage>
        <taxon>Bacteria</taxon>
        <taxon>Pseudomonadati</taxon>
        <taxon>Pseudomonadota</taxon>
        <taxon>Betaproteobacteria</taxon>
        <taxon>Burkholderiales</taxon>
        <taxon>Oxalobacteraceae</taxon>
        <taxon>Telluria group</taxon>
        <taxon>Duganella</taxon>
    </lineage>
</organism>
<evidence type="ECO:0000256" key="4">
    <source>
        <dbReference type="ARBA" id="ARBA00023163"/>
    </source>
</evidence>
<gene>
    <name evidence="6" type="ORF">GJ698_12695</name>
</gene>
<dbReference type="SUPFAM" id="SSF46785">
    <property type="entry name" value="Winged helix' DNA-binding domain"/>
    <property type="match status" value="1"/>
</dbReference>
<evidence type="ECO:0000313" key="6">
    <source>
        <dbReference type="EMBL" id="MRW84939.1"/>
    </source>
</evidence>
<dbReference type="Gene3D" id="1.10.10.10">
    <property type="entry name" value="Winged helix-like DNA-binding domain superfamily/Winged helix DNA-binding domain"/>
    <property type="match status" value="1"/>
</dbReference>
<comment type="caution">
    <text evidence="6">The sequence shown here is derived from an EMBL/GenBank/DDBJ whole genome shotgun (WGS) entry which is preliminary data.</text>
</comment>
<dbReference type="PANTHER" id="PTHR30537:SF72">
    <property type="entry name" value="LYSR FAMILY TRANSCRIPTIONAL REGULATOR"/>
    <property type="match status" value="1"/>
</dbReference>
<dbReference type="SUPFAM" id="SSF53850">
    <property type="entry name" value="Periplasmic binding protein-like II"/>
    <property type="match status" value="1"/>
</dbReference>
<dbReference type="Proteomes" id="UP000439986">
    <property type="component" value="Unassembled WGS sequence"/>
</dbReference>
<dbReference type="GO" id="GO:0003700">
    <property type="term" value="F:DNA-binding transcription factor activity"/>
    <property type="evidence" value="ECO:0007669"/>
    <property type="project" value="InterPro"/>
</dbReference>
<evidence type="ECO:0000313" key="7">
    <source>
        <dbReference type="Proteomes" id="UP000439986"/>
    </source>
</evidence>
<keyword evidence="4" id="KW-0804">Transcription</keyword>
<keyword evidence="7" id="KW-1185">Reference proteome</keyword>
<evidence type="ECO:0000256" key="3">
    <source>
        <dbReference type="ARBA" id="ARBA00023125"/>
    </source>
</evidence>
<dbReference type="FunFam" id="1.10.10.10:FF:000001">
    <property type="entry name" value="LysR family transcriptional regulator"/>
    <property type="match status" value="1"/>
</dbReference>
<dbReference type="InterPro" id="IPR000847">
    <property type="entry name" value="LysR_HTH_N"/>
</dbReference>
<dbReference type="InterPro" id="IPR036388">
    <property type="entry name" value="WH-like_DNA-bd_sf"/>
</dbReference>
<dbReference type="GO" id="GO:0006351">
    <property type="term" value="P:DNA-templated transcription"/>
    <property type="evidence" value="ECO:0007669"/>
    <property type="project" value="TreeGrafter"/>
</dbReference>
<dbReference type="InterPro" id="IPR005119">
    <property type="entry name" value="LysR_subst-bd"/>
</dbReference>
<protein>
    <submittedName>
        <fullName evidence="6">LysR family transcriptional regulator</fullName>
    </submittedName>
</protein>
<evidence type="ECO:0000256" key="1">
    <source>
        <dbReference type="ARBA" id="ARBA00009437"/>
    </source>
</evidence>
<sequence length="310" mass="34354">MDHLLALRMFVRIAEAGTFGKAADQLALPRSTASKLIQDLEQHLGAKLIHRTTRSITVTPEGAQYYERARRLIADLEEMDAAARQTRAQPRGRLRVDVGSILANQILLPALPAFQAAYPDIELRLGVSDRPTDLVSEGIDCVIRGGALADTTLIARKLCEMDFITCCHASYLEQYGRPAHPRDLEQQHRVVGYFSSLTGKVFPLRFAQGDETLEVSAHAAVAVNESTAHLTALGAGLGIGQTFAWFVREQVARGELVRILEDWQPPRHPLHILYPPNRHLNAKVRVFVDWAVQVFAAVDARVSRGIRSDT</sequence>
<keyword evidence="3" id="KW-0238">DNA-binding</keyword>
<dbReference type="PANTHER" id="PTHR30537">
    <property type="entry name" value="HTH-TYPE TRANSCRIPTIONAL REGULATOR"/>
    <property type="match status" value="1"/>
</dbReference>
<dbReference type="InterPro" id="IPR058163">
    <property type="entry name" value="LysR-type_TF_proteobact-type"/>
</dbReference>
<keyword evidence="2" id="KW-0805">Transcription regulation</keyword>
<dbReference type="Pfam" id="PF00126">
    <property type="entry name" value="HTH_1"/>
    <property type="match status" value="1"/>
</dbReference>
<accession>A0A844DBS2</accession>
<reference evidence="6 7" key="1">
    <citation type="submission" date="2019-11" db="EMBL/GenBank/DDBJ databases">
        <title>Novel species isolated from a subtropical stream in China.</title>
        <authorList>
            <person name="Lu H."/>
        </authorList>
    </citation>
    <scope>NUCLEOTIDE SEQUENCE [LARGE SCALE GENOMIC DNA]</scope>
    <source>
        <strain evidence="6 7">FT26W</strain>
    </source>
</reference>
<dbReference type="CDD" id="cd08472">
    <property type="entry name" value="PBP2_CrgA_like_3"/>
    <property type="match status" value="1"/>
</dbReference>
<proteinExistence type="inferred from homology"/>
<feature type="domain" description="HTH lysR-type" evidence="5">
    <location>
        <begin position="1"/>
        <end position="59"/>
    </location>
</feature>
<comment type="similarity">
    <text evidence="1">Belongs to the LysR transcriptional regulatory family.</text>
</comment>
<dbReference type="AlphaFoldDB" id="A0A844DBS2"/>
<name>A0A844DBS2_9BURK</name>
<evidence type="ECO:0000259" key="5">
    <source>
        <dbReference type="PROSITE" id="PS50931"/>
    </source>
</evidence>
<dbReference type="RefSeq" id="WP_154357994.1">
    <property type="nucleotide sequence ID" value="NZ_WKJL01000008.1"/>
</dbReference>
<dbReference type="InterPro" id="IPR036390">
    <property type="entry name" value="WH_DNA-bd_sf"/>
</dbReference>
<dbReference type="Gene3D" id="3.40.190.10">
    <property type="entry name" value="Periplasmic binding protein-like II"/>
    <property type="match status" value="2"/>
</dbReference>
<dbReference type="EMBL" id="WKJL01000008">
    <property type="protein sequence ID" value="MRW84939.1"/>
    <property type="molecule type" value="Genomic_DNA"/>
</dbReference>
<dbReference type="Pfam" id="PF03466">
    <property type="entry name" value="LysR_substrate"/>
    <property type="match status" value="1"/>
</dbReference>
<dbReference type="GO" id="GO:0043565">
    <property type="term" value="F:sequence-specific DNA binding"/>
    <property type="evidence" value="ECO:0007669"/>
    <property type="project" value="TreeGrafter"/>
</dbReference>